<sequence>MRSLPPAFPTTHQSMRPVLVNASRFLVDNQYDDQLLEVIDLGHRSRTLHGQFGQTMTTTANCLLVVCVLLVSLLTPAPVFAASYDDAVQQFCNGQYDAAATTAASEVERGVWSERWPRLLIQCQLTQGDYADALQTYREALQRYPTSIALRYMGLDVLRFNGLHDEVGTAEADLFAQMQRAFAGYITRDNLIAAGRFLTGRGEDARKVLEMFYDRVRDRDPDYLDAYLATAELAIRKGDFQVAANTLQQALKLEEETPDLHHLLAKAMESSDGQAAAEQIAIALRINPQHLPSLQWLAERAIDRERYDEAKDVANQMLQINPHEPSAWALMAVISHLRGEYDVEKLMRAAALSTWEQNPNVDHLIGRKLSEKYRFAEGAAYQNLALDADPLHLAASFQLAQDMLRLGEEEIGWEIAGEVAKSDPYNVVAYNLMTLRDRTAKFTVLKQDGIQVRMDATEAKLYGDAVMELLLDAKQVLCEKYDEMPDKPILVEIFPHQNDFAIRTFGLPGGAGYLGVCFGRVITANSPASQGERPSNWKSVLWHEFCHVVTLEKTNNRMPRWLSEGISVYEERQRNPSWGEKMSPQYRSMLLSDDLTPVSDLSAAFLSPPSAIALQFAYYESSLVIEFLIEQHGHDALLAVLDDLSAGIPINDALTRHTGSLRRLDAQFDEYAKKRANQFGALVDWSRDTLPESGDLATWKGWTRANPTNYWGLRELAKSAIEGEQWEQALIPLSRMQQLGVLTGERGGPLEWLARAHRELGQDRQEIRAIQDNLSQSSDALPALRRWINIGQSEEQWENVLDASQQALAIQPLLPEFHLASAVAAEKLDRHELAVEALSALLALDPVDPAALHFRLANAYDEQNESFPAKHHALMALELAPRYRDAHRLLWKLHHAVSEENPADAEQNDAENVSAVEEEEAL</sequence>
<organism evidence="6 7">
    <name type="scientific">Rhodopirellula baltica (strain DSM 10527 / NCIMB 13988 / SH1)</name>
    <dbReference type="NCBI Taxonomy" id="243090"/>
    <lineage>
        <taxon>Bacteria</taxon>
        <taxon>Pseudomonadati</taxon>
        <taxon>Planctomycetota</taxon>
        <taxon>Planctomycetia</taxon>
        <taxon>Pirellulales</taxon>
        <taxon>Pirellulaceae</taxon>
        <taxon>Rhodopirellula</taxon>
    </lineage>
</organism>
<protein>
    <recommendedName>
        <fullName evidence="5">Peptidase MA-like domain-containing protein</fullName>
    </recommendedName>
</protein>
<evidence type="ECO:0000256" key="3">
    <source>
        <dbReference type="PROSITE-ProRule" id="PRU00339"/>
    </source>
</evidence>
<dbReference type="EnsemblBacteria" id="CAD78500">
    <property type="protein sequence ID" value="CAD78500"/>
    <property type="gene ID" value="RB8167"/>
</dbReference>
<dbReference type="EMBL" id="BX294147">
    <property type="protein sequence ID" value="CAD78500.1"/>
    <property type="molecule type" value="Genomic_DNA"/>
</dbReference>
<dbReference type="PROSITE" id="PS50005">
    <property type="entry name" value="TPR"/>
    <property type="match status" value="1"/>
</dbReference>
<dbReference type="Gene3D" id="1.25.40.10">
    <property type="entry name" value="Tetratricopeptide repeat domain"/>
    <property type="match status" value="3"/>
</dbReference>
<dbReference type="SUPFAM" id="SSF48452">
    <property type="entry name" value="TPR-like"/>
    <property type="match status" value="2"/>
</dbReference>
<dbReference type="PANTHER" id="PTHR45586">
    <property type="entry name" value="TPR REPEAT-CONTAINING PROTEIN PA4667"/>
    <property type="match status" value="1"/>
</dbReference>
<dbReference type="Pfam" id="PF13432">
    <property type="entry name" value="TPR_16"/>
    <property type="match status" value="2"/>
</dbReference>
<dbReference type="STRING" id="243090.RB8167"/>
<dbReference type="SMART" id="SM00028">
    <property type="entry name" value="TPR"/>
    <property type="match status" value="4"/>
</dbReference>
<proteinExistence type="predicted"/>
<dbReference type="Pfam" id="PF14559">
    <property type="entry name" value="TPR_19"/>
    <property type="match status" value="1"/>
</dbReference>
<dbReference type="AlphaFoldDB" id="Q7UG29"/>
<dbReference type="InterPro" id="IPR051012">
    <property type="entry name" value="CellSynth/LPSAsmb/PSIAsmb"/>
</dbReference>
<dbReference type="OrthoDB" id="9787613at2"/>
<dbReference type="PATRIC" id="fig|243090.15.peg.3939"/>
<feature type="region of interest" description="Disordered" evidence="4">
    <location>
        <begin position="900"/>
        <end position="922"/>
    </location>
</feature>
<evidence type="ECO:0000259" key="5">
    <source>
        <dbReference type="Pfam" id="PF13485"/>
    </source>
</evidence>
<dbReference type="HOGENOM" id="CLU_013889_0_0_0"/>
<dbReference type="InParanoid" id="Q7UG29"/>
<feature type="repeat" description="TPR" evidence="3">
    <location>
        <begin position="224"/>
        <end position="257"/>
    </location>
</feature>
<evidence type="ECO:0000256" key="2">
    <source>
        <dbReference type="ARBA" id="ARBA00022803"/>
    </source>
</evidence>
<dbReference type="InterPro" id="IPR039568">
    <property type="entry name" value="Peptidase_MA-like_dom"/>
</dbReference>
<dbReference type="KEGG" id="rba:RB8167"/>
<dbReference type="Proteomes" id="UP000001025">
    <property type="component" value="Chromosome"/>
</dbReference>
<evidence type="ECO:0000256" key="4">
    <source>
        <dbReference type="SAM" id="MobiDB-lite"/>
    </source>
</evidence>
<keyword evidence="7" id="KW-1185">Reference proteome</keyword>
<evidence type="ECO:0000256" key="1">
    <source>
        <dbReference type="ARBA" id="ARBA00022737"/>
    </source>
</evidence>
<accession>Q7UG29</accession>
<evidence type="ECO:0000313" key="7">
    <source>
        <dbReference type="Proteomes" id="UP000001025"/>
    </source>
</evidence>
<keyword evidence="1" id="KW-0677">Repeat</keyword>
<evidence type="ECO:0000313" key="6">
    <source>
        <dbReference type="EMBL" id="CAD78500.1"/>
    </source>
</evidence>
<feature type="domain" description="Peptidase MA-like" evidence="5">
    <location>
        <begin position="538"/>
        <end position="657"/>
    </location>
</feature>
<reference evidence="6 7" key="1">
    <citation type="journal article" date="2003" name="Proc. Natl. Acad. Sci. U.S.A.">
        <title>Complete genome sequence of the marine planctomycete Pirellula sp. strain 1.</title>
        <authorList>
            <person name="Gloeckner F.O."/>
            <person name="Kube M."/>
            <person name="Bauer M."/>
            <person name="Teeling H."/>
            <person name="Lombardot T."/>
            <person name="Ludwig W."/>
            <person name="Gade D."/>
            <person name="Beck A."/>
            <person name="Borzym K."/>
            <person name="Heitmann K."/>
            <person name="Rabus R."/>
            <person name="Schlesner H."/>
            <person name="Amann R."/>
            <person name="Reinhardt R."/>
        </authorList>
    </citation>
    <scope>NUCLEOTIDE SEQUENCE [LARGE SCALE GENOMIC DNA]</scope>
    <source>
        <strain evidence="7">DSM 10527 / NCIMB 13988 / SH1</strain>
    </source>
</reference>
<keyword evidence="2 3" id="KW-0802">TPR repeat</keyword>
<dbReference type="InterPro" id="IPR011990">
    <property type="entry name" value="TPR-like_helical_dom_sf"/>
</dbReference>
<dbReference type="Pfam" id="PF13485">
    <property type="entry name" value="Peptidase_MA_2"/>
    <property type="match status" value="1"/>
</dbReference>
<name>Q7UG29_RHOBA</name>
<dbReference type="InterPro" id="IPR019734">
    <property type="entry name" value="TPR_rpt"/>
</dbReference>
<gene>
    <name evidence="6" type="ordered locus">RB8167</name>
</gene>
<dbReference type="PANTHER" id="PTHR45586:SF1">
    <property type="entry name" value="LIPOPOLYSACCHARIDE ASSEMBLY PROTEIN B"/>
    <property type="match status" value="1"/>
</dbReference>
<dbReference type="eggNOG" id="COG0457">
    <property type="taxonomic scope" value="Bacteria"/>
</dbReference>
<dbReference type="eggNOG" id="COG1729">
    <property type="taxonomic scope" value="Bacteria"/>
</dbReference>